<gene>
    <name evidence="1" type="ORF">AAFH49_13460</name>
</gene>
<dbReference type="InterPro" id="IPR029052">
    <property type="entry name" value="Metallo-depent_PP-like"/>
</dbReference>
<comment type="caution">
    <text evidence="1">The sequence shown here is derived from an EMBL/GenBank/DDBJ whole genome shotgun (WGS) entry which is preliminary data.</text>
</comment>
<evidence type="ECO:0000313" key="1">
    <source>
        <dbReference type="EMBL" id="MEL5995221.1"/>
    </source>
</evidence>
<proteinExistence type="predicted"/>
<name>A0ABU9LXA6_9BACT</name>
<sequence length="1152" mass="127933">MAQGQASPAPASTVFFLGGTGRLALASYAESVKKLRAQAGPQSTLVLLGDQLFQPLPTAAAPRARAEARLRQLLAPLQSFPGRLVVVPGGAGWLLGREPQLLLEQFLGRGKVVWPASGCPGPVEVVLDAQHTLVVLNTPWWLYADDQPKRTSGCEALDPAAVMVLLDDILRRNYAAGKQVVVAGYHAIYKTGSYVQQAALPNPGYRLLCRVLRRTLERYPGLAYVSGQGRHPNYHELNGVHYLVSGSTARVTWRDNTPQPAGLMRLDYAMKDTVRATYWAPAAGQTTNRPLFNWQWLTPTSNRPKDNDTTLIHSFRNQTVVVQASTQYEAGRVKKWLQGTNYRREWEQRLTVPVLDLGTAEGGLIPLKRGGGLQTKALRLRARSGQEYVLRAVEKNTTSSVPPFLRHTFATAIVQDQISAAHPYAALAVPTLAEAAGVGHSNPQLVYVPNDPRLGLYRPEFAGTLALLEAREPTPPSLFTGQPERKNYSTADVLAALEADARNRVDQRAVLRARLLDMLLGDWDRHEDQWRWLAYPLSGGGKRFRAVPRDRDQAFFVNQGLLPREASMDFLLPRIQGFHTGFRNINTFNYQARYFDRSFLTELRQADWRAVADSVQAGLSDAVLLKALHQWPDSIYQLSGPTILAKLRAHRNDLPSWANKYYLFLAEGVDVVGSNQGEYFDVVRQNDAQTQVRMYARTAAGQRGALLYNRTFFTAETREIRLYGQGGDDLFTVSGRVSTGSVVRIIGGTGADSLIDRSQVGASRRKTVAYDEPQGLTMVGHAATRLHLNPAESTRTYDRESFQYPILMPLMPCSYNVDDGIFLGWGVGIKRPGFRKSPWAATHALTGNVALATGAFSFAYNGLLTQAIGRLDVQLQALVEAPNYVRNFYGLGNNTQPIAEQPLSYYRVRFRNVATSVMLRRALTPRWQVFGGVQYQAVEVEDQADRILHQLSDDRLRPASLFADKQYAGLQLGLEMTSLHAKAAWPQGAHWRTELTLQRPLTAAARPLTQLNSELALYRSFRLPFRLTLASRFGGTANFGDYEFFQAATLGGLSNLRGFRRTRFAGRQSLYNNLEARLQLGSFSTVVLPLTFGVLAFHDVGRVWVPGEDSLTWHRGYGGGLWVSPKPLVTLTAMYGLSSTEQLLLARLGFFF</sequence>
<reference evidence="1 2" key="1">
    <citation type="journal article" date="2018" name="Arch. Microbiol.">
        <title>Hymenobacter segetis sp. nov., isolated from soil.</title>
        <authorList>
            <person name="Ten L.N."/>
            <person name="Lim S.J."/>
            <person name="Kim B.O."/>
            <person name="Kang I.K."/>
            <person name="Jung H.Y."/>
        </authorList>
    </citation>
    <scope>NUCLEOTIDE SEQUENCE [LARGE SCALE GENOMIC DNA]</scope>
    <source>
        <strain evidence="1 2">S7-3-11</strain>
    </source>
</reference>
<dbReference type="Gene3D" id="2.40.160.50">
    <property type="entry name" value="membrane protein fhac: a member of the omp85/tpsb transporter family"/>
    <property type="match status" value="1"/>
</dbReference>
<evidence type="ECO:0000313" key="2">
    <source>
        <dbReference type="Proteomes" id="UP001479606"/>
    </source>
</evidence>
<evidence type="ECO:0008006" key="3">
    <source>
        <dbReference type="Google" id="ProtNLM"/>
    </source>
</evidence>
<dbReference type="SUPFAM" id="SSF56300">
    <property type="entry name" value="Metallo-dependent phosphatases"/>
    <property type="match status" value="1"/>
</dbReference>
<dbReference type="RefSeq" id="WP_342298889.1">
    <property type="nucleotide sequence ID" value="NZ_JBCEVZ010000032.1"/>
</dbReference>
<accession>A0ABU9LXA6</accession>
<dbReference type="EMBL" id="JBCEVZ010000032">
    <property type="protein sequence ID" value="MEL5995221.1"/>
    <property type="molecule type" value="Genomic_DNA"/>
</dbReference>
<protein>
    <recommendedName>
        <fullName evidence="3">Bacterial surface antigen (D15) domain-containing protein</fullName>
    </recommendedName>
</protein>
<dbReference type="Proteomes" id="UP001479606">
    <property type="component" value="Unassembled WGS sequence"/>
</dbReference>
<keyword evidence="2" id="KW-1185">Reference proteome</keyword>
<organism evidence="1 2">
    <name type="scientific">Hymenobacter segetis</name>
    <dbReference type="NCBI Taxonomy" id="2025509"/>
    <lineage>
        <taxon>Bacteria</taxon>
        <taxon>Pseudomonadati</taxon>
        <taxon>Bacteroidota</taxon>
        <taxon>Cytophagia</taxon>
        <taxon>Cytophagales</taxon>
        <taxon>Hymenobacteraceae</taxon>
        <taxon>Hymenobacter</taxon>
    </lineage>
</organism>